<proteinExistence type="predicted"/>
<keyword evidence="3" id="KW-1185">Reference proteome</keyword>
<evidence type="ECO:0000313" key="2">
    <source>
        <dbReference type="EMBL" id="EPE98437.1"/>
    </source>
</evidence>
<dbReference type="RefSeq" id="WP_016553726.1">
    <property type="nucleotide sequence ID" value="NZ_AEYE02000011.1"/>
</dbReference>
<evidence type="ECO:0000313" key="3">
    <source>
        <dbReference type="Proteomes" id="UP000014411"/>
    </source>
</evidence>
<reference evidence="2 3" key="1">
    <citation type="journal article" date="2012" name="J. Bacteriol.">
        <title>Genome sequence of Rhizobium grahamii CCGE502, a broad-host-range symbiont with low nodulation competitiveness in Phaseolus vulgaris.</title>
        <authorList>
            <person name="Althabegoiti M.J."/>
            <person name="Lozano L."/>
            <person name="Torres-Tejerizo G."/>
            <person name="Ormeno-Orrillo E."/>
            <person name="Rogel M.A."/>
            <person name="Gonzalez V."/>
            <person name="Martinez-Romero E."/>
        </authorList>
    </citation>
    <scope>NUCLEOTIDE SEQUENCE [LARGE SCALE GENOMIC DNA]</scope>
    <source>
        <strain evidence="2 3">CCGE 502</strain>
    </source>
</reference>
<dbReference type="HOGENOM" id="CLU_1383166_0_0_5"/>
<gene>
    <name evidence="2" type="ORF">RGCCGE502_08420</name>
</gene>
<dbReference type="EMBL" id="AEYE02000011">
    <property type="protein sequence ID" value="EPE98437.1"/>
    <property type="molecule type" value="Genomic_DNA"/>
</dbReference>
<name>S3HHY4_9HYPH</name>
<accession>S3HHY4</accession>
<comment type="caution">
    <text evidence="2">The sequence shown here is derived from an EMBL/GenBank/DDBJ whole genome shotgun (WGS) entry which is preliminary data.</text>
</comment>
<evidence type="ECO:0000256" key="1">
    <source>
        <dbReference type="SAM" id="Coils"/>
    </source>
</evidence>
<protein>
    <submittedName>
        <fullName evidence="2">Uncharacterized protein</fullName>
    </submittedName>
</protein>
<dbReference type="AlphaFoldDB" id="S3HHY4"/>
<dbReference type="Proteomes" id="UP000014411">
    <property type="component" value="Unassembled WGS sequence"/>
</dbReference>
<keyword evidence="1" id="KW-0175">Coiled coil</keyword>
<dbReference type="STRING" id="990285.RGCCGE502_08420"/>
<sequence>MGILDQIRKALRSADASISDLREALDAIDLEALQAEVDRAQRVRAGLLLDGTEAALDKAEAALTIAIRERDRGIAAKAELEKRIAEVAQAAAVEALTAERNKVEGEANAVANDLKKRLVGLQTEIVGILGRLHDAEKAVEQINGKLIEAGRDDLIPAVETRAFPAPAGYYAPVFSILKNEIRPVAGAPGWGAALPRA</sequence>
<feature type="coiled-coil region" evidence="1">
    <location>
        <begin position="4"/>
        <end position="69"/>
    </location>
</feature>
<organism evidence="2 3">
    <name type="scientific">Rhizobium grahamii CCGE 502</name>
    <dbReference type="NCBI Taxonomy" id="990285"/>
    <lineage>
        <taxon>Bacteria</taxon>
        <taxon>Pseudomonadati</taxon>
        <taxon>Pseudomonadota</taxon>
        <taxon>Alphaproteobacteria</taxon>
        <taxon>Hyphomicrobiales</taxon>
        <taxon>Rhizobiaceae</taxon>
        <taxon>Rhizobium/Agrobacterium group</taxon>
        <taxon>Rhizobium</taxon>
    </lineage>
</organism>